<proteinExistence type="predicted"/>
<name>A0AAN8JJU9_PATCE</name>
<gene>
    <name evidence="1" type="ORF">SNE40_011422</name>
</gene>
<evidence type="ECO:0000313" key="2">
    <source>
        <dbReference type="Proteomes" id="UP001347796"/>
    </source>
</evidence>
<comment type="caution">
    <text evidence="1">The sequence shown here is derived from an EMBL/GenBank/DDBJ whole genome shotgun (WGS) entry which is preliminary data.</text>
</comment>
<dbReference type="EMBL" id="JAZGQO010000008">
    <property type="protein sequence ID" value="KAK6178952.1"/>
    <property type="molecule type" value="Genomic_DNA"/>
</dbReference>
<organism evidence="1 2">
    <name type="scientific">Patella caerulea</name>
    <name type="common">Rayed Mediterranean limpet</name>
    <dbReference type="NCBI Taxonomy" id="87958"/>
    <lineage>
        <taxon>Eukaryota</taxon>
        <taxon>Metazoa</taxon>
        <taxon>Spiralia</taxon>
        <taxon>Lophotrochozoa</taxon>
        <taxon>Mollusca</taxon>
        <taxon>Gastropoda</taxon>
        <taxon>Patellogastropoda</taxon>
        <taxon>Patelloidea</taxon>
        <taxon>Patellidae</taxon>
        <taxon>Patella</taxon>
    </lineage>
</organism>
<sequence length="270" mass="32081">MIDIDLRKKYSEEKFRKFRQFMETQTRLDACKQLRNFSVVYAKKGRFRCRHTFRKYGYAWPAPDLASRLPNSKATVTNVCAFPSIEKPCKHKELPSKYYSRKYSVFENEADGLRLPEVRDKTKGTFNQVLLRQPTTMVPPPILETEETFQSLANSIILRSIVIEDSQAKTFRFYSSHYPLLLEKSRGEEDSNKILNRRNVVRETREQLAERRSVELNRRIEGLHSDLKQLEHEMTDGVFTTELRNQYFDPRIWPWNKDRYIQPPDSDDDD</sequence>
<dbReference type="AlphaFoldDB" id="A0AAN8JJU9"/>
<dbReference type="Proteomes" id="UP001347796">
    <property type="component" value="Unassembled WGS sequence"/>
</dbReference>
<evidence type="ECO:0000313" key="1">
    <source>
        <dbReference type="EMBL" id="KAK6178952.1"/>
    </source>
</evidence>
<protein>
    <submittedName>
        <fullName evidence="1">Uncharacterized protein</fullName>
    </submittedName>
</protein>
<keyword evidence="2" id="KW-1185">Reference proteome</keyword>
<accession>A0AAN8JJU9</accession>
<reference evidence="1 2" key="1">
    <citation type="submission" date="2024-01" db="EMBL/GenBank/DDBJ databases">
        <title>The genome of the rayed Mediterranean limpet Patella caerulea (Linnaeus, 1758).</title>
        <authorList>
            <person name="Anh-Thu Weber A."/>
            <person name="Halstead-Nussloch G."/>
        </authorList>
    </citation>
    <scope>NUCLEOTIDE SEQUENCE [LARGE SCALE GENOMIC DNA]</scope>
    <source>
        <strain evidence="1">AATW-2023a</strain>
        <tissue evidence="1">Whole specimen</tissue>
    </source>
</reference>